<comment type="caution">
    <text evidence="1">The sequence shown here is derived from an EMBL/GenBank/DDBJ whole genome shotgun (WGS) entry which is preliminary data.</text>
</comment>
<dbReference type="Proteomes" id="UP000466307">
    <property type="component" value="Unassembled WGS sequence"/>
</dbReference>
<proteinExistence type="predicted"/>
<accession>A0A7K3LUD1</accession>
<reference evidence="1 2" key="1">
    <citation type="submission" date="2020-01" db="EMBL/GenBank/DDBJ databases">
        <title>Investigation of new actinobacteria for the biodesulphurisation of diesel fuel.</title>
        <authorList>
            <person name="Athi Narayanan S.M."/>
        </authorList>
    </citation>
    <scope>NUCLEOTIDE SEQUENCE [LARGE SCALE GENOMIC DNA]</scope>
    <source>
        <strain evidence="1 2">213E</strain>
    </source>
</reference>
<dbReference type="EMBL" id="JAADZU010000088">
    <property type="protein sequence ID" value="NDK91898.1"/>
    <property type="molecule type" value="Genomic_DNA"/>
</dbReference>
<name>A0A7K3LUD1_9ACTN</name>
<protein>
    <submittedName>
        <fullName evidence="1">Uncharacterized protein</fullName>
    </submittedName>
</protein>
<evidence type="ECO:0000313" key="2">
    <source>
        <dbReference type="Proteomes" id="UP000466307"/>
    </source>
</evidence>
<sequence length="153" mass="16490">MSIDTGRIPCRAATDRHEVCFNLWAFAEASTGLIRRISGKAYILDGTDEQNSAVLRSLAGTDFRTAATRPVPDHLGVIGRDGRRIAGAVLPGRLSEVSTIFGALLDELSVLPVQLCTVDGRYAELPQPVVEAPLYVLTVVVEYTDGRLVPGVR</sequence>
<gene>
    <name evidence="1" type="ORF">GYA93_20335</name>
</gene>
<dbReference type="AlphaFoldDB" id="A0A7K3LUD1"/>
<organism evidence="1 2">
    <name type="scientific">Gordonia desulfuricans</name>
    <dbReference type="NCBI Taxonomy" id="89051"/>
    <lineage>
        <taxon>Bacteria</taxon>
        <taxon>Bacillati</taxon>
        <taxon>Actinomycetota</taxon>
        <taxon>Actinomycetes</taxon>
        <taxon>Mycobacteriales</taxon>
        <taxon>Gordoniaceae</taxon>
        <taxon>Gordonia</taxon>
    </lineage>
</organism>
<dbReference type="RefSeq" id="WP_020792808.1">
    <property type="nucleotide sequence ID" value="NZ_JAADZU010000088.1"/>
</dbReference>
<keyword evidence="2" id="KW-1185">Reference proteome</keyword>
<evidence type="ECO:0000313" key="1">
    <source>
        <dbReference type="EMBL" id="NDK91898.1"/>
    </source>
</evidence>